<feature type="transmembrane region" description="Helical" evidence="14">
    <location>
        <begin position="235"/>
        <end position="255"/>
    </location>
</feature>
<organism evidence="15 16">
    <name type="scientific">Dreissena polymorpha</name>
    <name type="common">Zebra mussel</name>
    <name type="synonym">Mytilus polymorpha</name>
    <dbReference type="NCBI Taxonomy" id="45954"/>
    <lineage>
        <taxon>Eukaryota</taxon>
        <taxon>Metazoa</taxon>
        <taxon>Spiralia</taxon>
        <taxon>Lophotrochozoa</taxon>
        <taxon>Mollusca</taxon>
        <taxon>Bivalvia</taxon>
        <taxon>Autobranchia</taxon>
        <taxon>Heteroconchia</taxon>
        <taxon>Euheterodonta</taxon>
        <taxon>Imparidentia</taxon>
        <taxon>Neoheterodontei</taxon>
        <taxon>Myida</taxon>
        <taxon>Dreissenoidea</taxon>
        <taxon>Dreissenidae</taxon>
        <taxon>Dreissena</taxon>
    </lineage>
</organism>
<evidence type="ECO:0000256" key="2">
    <source>
        <dbReference type="ARBA" id="ARBA00006434"/>
    </source>
</evidence>
<comment type="subcellular location">
    <subcellularLocation>
        <location evidence="1">Cell membrane</location>
        <topology evidence="1">Multi-pass membrane protein</topology>
    </subcellularLocation>
</comment>
<feature type="transmembrane region" description="Helical" evidence="14">
    <location>
        <begin position="12"/>
        <end position="30"/>
    </location>
</feature>
<keyword evidence="10" id="KW-0325">Glycoprotein</keyword>
<dbReference type="Pfam" id="PF00474">
    <property type="entry name" value="SSF"/>
    <property type="match status" value="1"/>
</dbReference>
<evidence type="ECO:0000256" key="6">
    <source>
        <dbReference type="ARBA" id="ARBA00022989"/>
    </source>
</evidence>
<dbReference type="GO" id="GO:0015075">
    <property type="term" value="F:monoatomic ion transmembrane transporter activity"/>
    <property type="evidence" value="ECO:0007669"/>
    <property type="project" value="UniProtKB-ARBA"/>
</dbReference>
<keyword evidence="9 14" id="KW-0472">Membrane</keyword>
<feature type="transmembrane region" description="Helical" evidence="14">
    <location>
        <begin position="440"/>
        <end position="460"/>
    </location>
</feature>
<accession>A0A9D4QNL7</accession>
<reference evidence="15" key="2">
    <citation type="submission" date="2020-11" db="EMBL/GenBank/DDBJ databases">
        <authorList>
            <person name="McCartney M.A."/>
            <person name="Auch B."/>
            <person name="Kono T."/>
            <person name="Mallez S."/>
            <person name="Becker A."/>
            <person name="Gohl D.M."/>
            <person name="Silverstein K.A.T."/>
            <person name="Koren S."/>
            <person name="Bechman K.B."/>
            <person name="Herman A."/>
            <person name="Abrahante J.E."/>
            <person name="Garbe J."/>
        </authorList>
    </citation>
    <scope>NUCLEOTIDE SEQUENCE</scope>
    <source>
        <strain evidence="15">Duluth1</strain>
        <tissue evidence="15">Whole animal</tissue>
    </source>
</reference>
<evidence type="ECO:0000256" key="10">
    <source>
        <dbReference type="ARBA" id="ARBA00023180"/>
    </source>
</evidence>
<evidence type="ECO:0000256" key="11">
    <source>
        <dbReference type="ARBA" id="ARBA00023201"/>
    </source>
</evidence>
<evidence type="ECO:0000256" key="9">
    <source>
        <dbReference type="ARBA" id="ARBA00023136"/>
    </source>
</evidence>
<comment type="catalytic activity">
    <reaction evidence="12">
        <text>iodide(out) + 2 Na(+)(out) = iodide(in) + 2 Na(+)(in)</text>
        <dbReference type="Rhea" id="RHEA:71207"/>
        <dbReference type="ChEBI" id="CHEBI:16382"/>
        <dbReference type="ChEBI" id="CHEBI:29101"/>
    </reaction>
</comment>
<dbReference type="PROSITE" id="PS00457">
    <property type="entry name" value="NA_SOLUT_SYMP_2"/>
    <property type="match status" value="1"/>
</dbReference>
<dbReference type="InterPro" id="IPR018212">
    <property type="entry name" value="Na/solute_symporter_CS"/>
</dbReference>
<evidence type="ECO:0008006" key="17">
    <source>
        <dbReference type="Google" id="ProtNLM"/>
    </source>
</evidence>
<feature type="transmembrane region" description="Helical" evidence="14">
    <location>
        <begin position="380"/>
        <end position="400"/>
    </location>
</feature>
<dbReference type="EMBL" id="JAIWYP010000004">
    <property type="protein sequence ID" value="KAH3837629.1"/>
    <property type="molecule type" value="Genomic_DNA"/>
</dbReference>
<feature type="transmembrane region" description="Helical" evidence="14">
    <location>
        <begin position="275"/>
        <end position="301"/>
    </location>
</feature>
<dbReference type="GO" id="GO:0098660">
    <property type="term" value="P:inorganic ion transmembrane transport"/>
    <property type="evidence" value="ECO:0007669"/>
    <property type="project" value="UniProtKB-ARBA"/>
</dbReference>
<dbReference type="PANTHER" id="PTHR42985">
    <property type="entry name" value="SODIUM-COUPLED MONOCARBOXYLATE TRANSPORTER"/>
    <property type="match status" value="1"/>
</dbReference>
<feature type="transmembrane region" description="Helical" evidence="14">
    <location>
        <begin position="191"/>
        <end position="215"/>
    </location>
</feature>
<feature type="transmembrane region" description="Helical" evidence="14">
    <location>
        <begin position="549"/>
        <end position="572"/>
    </location>
</feature>
<dbReference type="Proteomes" id="UP000828390">
    <property type="component" value="Unassembled WGS sequence"/>
</dbReference>
<dbReference type="PANTHER" id="PTHR42985:SF40">
    <property type="entry name" value="LD47995P-RELATED"/>
    <property type="match status" value="1"/>
</dbReference>
<evidence type="ECO:0000256" key="13">
    <source>
        <dbReference type="RuleBase" id="RU362091"/>
    </source>
</evidence>
<evidence type="ECO:0000256" key="14">
    <source>
        <dbReference type="SAM" id="Phobius"/>
    </source>
</evidence>
<keyword evidence="8" id="KW-0406">Ion transport</keyword>
<keyword evidence="4" id="KW-1003">Cell membrane</keyword>
<keyword evidence="11" id="KW-0739">Sodium transport</keyword>
<feature type="transmembrane region" description="Helical" evidence="14">
    <location>
        <begin position="50"/>
        <end position="70"/>
    </location>
</feature>
<dbReference type="InterPro" id="IPR051163">
    <property type="entry name" value="Sodium:Solute_Symporter_SSF"/>
</dbReference>
<protein>
    <recommendedName>
        <fullName evidence="17">Sodium-dependent multivitamin transporter</fullName>
    </recommendedName>
</protein>
<feature type="transmembrane region" description="Helical" evidence="14">
    <location>
        <begin position="406"/>
        <end position="428"/>
    </location>
</feature>
<feature type="transmembrane region" description="Helical" evidence="14">
    <location>
        <begin position="124"/>
        <end position="145"/>
    </location>
</feature>
<keyword evidence="7" id="KW-0915">Sodium</keyword>
<evidence type="ECO:0000256" key="4">
    <source>
        <dbReference type="ARBA" id="ARBA00022475"/>
    </source>
</evidence>
<evidence type="ECO:0000256" key="1">
    <source>
        <dbReference type="ARBA" id="ARBA00004651"/>
    </source>
</evidence>
<feature type="transmembrane region" description="Helical" evidence="14">
    <location>
        <begin position="157"/>
        <end position="184"/>
    </location>
</feature>
<evidence type="ECO:0000313" key="15">
    <source>
        <dbReference type="EMBL" id="KAH3837629.1"/>
    </source>
</evidence>
<evidence type="ECO:0000256" key="5">
    <source>
        <dbReference type="ARBA" id="ARBA00022692"/>
    </source>
</evidence>
<keyword evidence="16" id="KW-1185">Reference proteome</keyword>
<feature type="transmembrane region" description="Helical" evidence="14">
    <location>
        <begin position="76"/>
        <end position="104"/>
    </location>
</feature>
<dbReference type="InterPro" id="IPR038377">
    <property type="entry name" value="Na/Glc_symporter_sf"/>
</dbReference>
<dbReference type="NCBIfam" id="TIGR00813">
    <property type="entry name" value="sss"/>
    <property type="match status" value="1"/>
</dbReference>
<reference evidence="15" key="1">
    <citation type="journal article" date="2019" name="bioRxiv">
        <title>The Genome of the Zebra Mussel, Dreissena polymorpha: A Resource for Invasive Species Research.</title>
        <authorList>
            <person name="McCartney M.A."/>
            <person name="Auch B."/>
            <person name="Kono T."/>
            <person name="Mallez S."/>
            <person name="Zhang Y."/>
            <person name="Obille A."/>
            <person name="Becker A."/>
            <person name="Abrahante J.E."/>
            <person name="Garbe J."/>
            <person name="Badalamenti J.P."/>
            <person name="Herman A."/>
            <person name="Mangelson H."/>
            <person name="Liachko I."/>
            <person name="Sullivan S."/>
            <person name="Sone E.D."/>
            <person name="Koren S."/>
            <person name="Silverstein K.A.T."/>
            <person name="Beckman K.B."/>
            <person name="Gohl D.M."/>
        </authorList>
    </citation>
    <scope>NUCLEOTIDE SEQUENCE</scope>
    <source>
        <strain evidence="15">Duluth1</strain>
        <tissue evidence="15">Whole animal</tissue>
    </source>
</reference>
<evidence type="ECO:0000256" key="7">
    <source>
        <dbReference type="ARBA" id="ARBA00023053"/>
    </source>
</evidence>
<dbReference type="Gene3D" id="1.20.1730.10">
    <property type="entry name" value="Sodium/glucose cotransporter"/>
    <property type="match status" value="1"/>
</dbReference>
<dbReference type="GO" id="GO:0006814">
    <property type="term" value="P:sodium ion transport"/>
    <property type="evidence" value="ECO:0007669"/>
    <property type="project" value="UniProtKB-KW"/>
</dbReference>
<dbReference type="PROSITE" id="PS50283">
    <property type="entry name" value="NA_SOLUT_SYMP_3"/>
    <property type="match status" value="1"/>
</dbReference>
<dbReference type="OrthoDB" id="6142122at2759"/>
<keyword evidence="6 14" id="KW-1133">Transmembrane helix</keyword>
<evidence type="ECO:0000256" key="3">
    <source>
        <dbReference type="ARBA" id="ARBA00022448"/>
    </source>
</evidence>
<comment type="caution">
    <text evidence="15">The sequence shown here is derived from an EMBL/GenBank/DDBJ whole genome shotgun (WGS) entry which is preliminary data.</text>
</comment>
<keyword evidence="3" id="KW-0813">Transport</keyword>
<proteinExistence type="inferred from homology"/>
<dbReference type="InterPro" id="IPR001734">
    <property type="entry name" value="Na/solute_symporter"/>
</dbReference>
<evidence type="ECO:0000313" key="16">
    <source>
        <dbReference type="Proteomes" id="UP000828390"/>
    </source>
</evidence>
<name>A0A9D4QNL7_DREPO</name>
<gene>
    <name evidence="15" type="ORF">DPMN_111027</name>
</gene>
<sequence>MIRHPFKAADYVVFAMTVLSSVSIGVYFAIVGRKKQTTLNFFLGDRKLRYGPVALSLVVTFQSSVMLLGFPADVYMFGFMIVLFSVGQCAAIYLSTCIIVPLMYPLKVTSVYHYLQLRYNSNSVRLLTVSIGIVSQAIYMGSVLFGPAIALQSVTNVPVWASILCIAVAAIVYTSIGGILAVIWTDVLQCIIINFGIIATLIKGTIDAGGVANVFRENYNSRRLDIFDFNPDPTVRHTFWTIIIGSFIGSFSLTLNQSTIQRFNSTPSIEDAKKVLYIAGPVFVTMQSMSMAVGLICFAYYSVIGCDPIRSRNIDNMNQIVPFMVADIFRLYPGLSGLFISAMFSASLSTLSSLLAGLSAITVEDLIRPYFKASDQVLTVYAKVAVVAYGGLGICVAFIISNLEGSLTQILFGIMGAATGPSVGIFFLSMFYRKATDKGALVGGVIGLVISFWICIGAAVTPNLPRPTPLPLPTTNMCVAHNAQSMYISNHTNISTSLHVPVLTSTTAYSRHAFEDLSNGSFVSSTVSQTVPAKTGGVSGIDVIYTLSYALYASVGTLVTLLVGIPVSLLTYREERDRADPRYLMSLYDHLCCCLPGRKARQPTTVSADNGEDLKETECCKHLLAEKEKQTEK</sequence>
<feature type="transmembrane region" description="Helical" evidence="14">
    <location>
        <begin position="338"/>
        <end position="359"/>
    </location>
</feature>
<dbReference type="AlphaFoldDB" id="A0A9D4QNL7"/>
<evidence type="ECO:0000256" key="8">
    <source>
        <dbReference type="ARBA" id="ARBA00023065"/>
    </source>
</evidence>
<dbReference type="GO" id="GO:0015293">
    <property type="term" value="F:symporter activity"/>
    <property type="evidence" value="ECO:0007669"/>
    <property type="project" value="TreeGrafter"/>
</dbReference>
<comment type="similarity">
    <text evidence="2 13">Belongs to the sodium:solute symporter (SSF) (TC 2.A.21) family.</text>
</comment>
<evidence type="ECO:0000256" key="12">
    <source>
        <dbReference type="ARBA" id="ARBA00036099"/>
    </source>
</evidence>
<dbReference type="GO" id="GO:0005886">
    <property type="term" value="C:plasma membrane"/>
    <property type="evidence" value="ECO:0007669"/>
    <property type="project" value="UniProtKB-SubCell"/>
</dbReference>
<keyword evidence="5 14" id="KW-0812">Transmembrane</keyword>